<organism evidence="13 14">
    <name type="scientific">Kaistella gelatinilytica</name>
    <dbReference type="NCBI Taxonomy" id="2787636"/>
    <lineage>
        <taxon>Bacteria</taxon>
        <taxon>Pseudomonadati</taxon>
        <taxon>Bacteroidota</taxon>
        <taxon>Flavobacteriia</taxon>
        <taxon>Flavobacteriales</taxon>
        <taxon>Weeksellaceae</taxon>
        <taxon>Chryseobacterium group</taxon>
        <taxon>Kaistella</taxon>
    </lineage>
</organism>
<feature type="signal peptide" evidence="10">
    <location>
        <begin position="1"/>
        <end position="26"/>
    </location>
</feature>
<evidence type="ECO:0000259" key="11">
    <source>
        <dbReference type="Pfam" id="PF00593"/>
    </source>
</evidence>
<dbReference type="Gene3D" id="2.170.130.10">
    <property type="entry name" value="TonB-dependent receptor, plug domain"/>
    <property type="match status" value="1"/>
</dbReference>
<dbReference type="NCBIfam" id="TIGR04057">
    <property type="entry name" value="SusC_RagA_signa"/>
    <property type="match status" value="1"/>
</dbReference>
<evidence type="ECO:0000256" key="9">
    <source>
        <dbReference type="RuleBase" id="RU003357"/>
    </source>
</evidence>
<name>A0ABS0F7P1_9FLAO</name>
<feature type="domain" description="TonB-dependent receptor plug" evidence="12">
    <location>
        <begin position="48"/>
        <end position="163"/>
    </location>
</feature>
<feature type="chain" id="PRO_5046265775" evidence="10">
    <location>
        <begin position="27"/>
        <end position="953"/>
    </location>
</feature>
<reference evidence="13 14" key="1">
    <citation type="submission" date="2020-11" db="EMBL/GenBank/DDBJ databases">
        <title>Kaistella gelatinilytica sp. nov., a flavobacterium isolated from Antarctic Soil.</title>
        <authorList>
            <person name="Li J."/>
        </authorList>
    </citation>
    <scope>NUCLEOTIDE SEQUENCE [LARGE SCALE GENOMIC DNA]</scope>
    <source>
        <strain evidence="13 14">G5-32</strain>
    </source>
</reference>
<dbReference type="Pfam" id="PF00593">
    <property type="entry name" value="TonB_dep_Rec_b-barrel"/>
    <property type="match status" value="1"/>
</dbReference>
<dbReference type="PROSITE" id="PS52016">
    <property type="entry name" value="TONB_DEPENDENT_REC_3"/>
    <property type="match status" value="1"/>
</dbReference>
<dbReference type="InterPro" id="IPR023997">
    <property type="entry name" value="TonB-dep_OMP_SusC/RagA_CS"/>
</dbReference>
<evidence type="ECO:0000259" key="12">
    <source>
        <dbReference type="Pfam" id="PF07715"/>
    </source>
</evidence>
<proteinExistence type="inferred from homology"/>
<dbReference type="SUPFAM" id="SSF56935">
    <property type="entry name" value="Porins"/>
    <property type="match status" value="1"/>
</dbReference>
<keyword evidence="2 8" id="KW-0813">Transport</keyword>
<evidence type="ECO:0000256" key="1">
    <source>
        <dbReference type="ARBA" id="ARBA00004571"/>
    </source>
</evidence>
<dbReference type="RefSeq" id="WP_196078239.1">
    <property type="nucleotide sequence ID" value="NZ_JADPVI010000001.1"/>
</dbReference>
<dbReference type="Pfam" id="PF07715">
    <property type="entry name" value="Plug"/>
    <property type="match status" value="1"/>
</dbReference>
<comment type="subcellular location">
    <subcellularLocation>
        <location evidence="1 8">Cell outer membrane</location>
        <topology evidence="1 8">Multi-pass membrane protein</topology>
    </subcellularLocation>
</comment>
<keyword evidence="3 8" id="KW-1134">Transmembrane beta strand</keyword>
<dbReference type="InterPro" id="IPR036942">
    <property type="entry name" value="Beta-barrel_TonB_sf"/>
</dbReference>
<keyword evidence="5 9" id="KW-0798">TonB box</keyword>
<keyword evidence="10" id="KW-0732">Signal</keyword>
<keyword evidence="14" id="KW-1185">Reference proteome</keyword>
<feature type="domain" description="TonB-dependent receptor-like beta-barrel" evidence="11">
    <location>
        <begin position="350"/>
        <end position="826"/>
    </location>
</feature>
<dbReference type="Gene3D" id="2.40.170.20">
    <property type="entry name" value="TonB-dependent receptor, beta-barrel domain"/>
    <property type="match status" value="1"/>
</dbReference>
<dbReference type="NCBIfam" id="TIGR04056">
    <property type="entry name" value="OMP_RagA_SusC"/>
    <property type="match status" value="1"/>
</dbReference>
<dbReference type="InterPro" id="IPR039426">
    <property type="entry name" value="TonB-dep_rcpt-like"/>
</dbReference>
<sequence length="953" mass="106244">MRNYTTVLKIAPAFLLFAGTMLHAQAKDSLKTADIEQVVLIGYGKQKKSDLTGSITSVTEKDFNQGAIVSADQLIKGKAPGVRITSDGGSPDSPINIRIRGGSSLNASNNPLIVIDGVALDSNNSAGSGNFLNLLNPNDIESFAILKDATATAIYGNRASNGVIIIKTKRGGGKLKITFNTNVQVGTVTKYIDVMNAEQFTNFITTYYPQYRYRLGVGGNILKPNVTGTIYDTNWQKQIYRTSVSTDNNLSISGRLFKTVPVRLSVGYNRTEGAIKTSDYERYSEALNISPTFFDKHLKVDISLKGIYSKFNAVDEGGSIGGALNMDPTKPVYLNQTNLTGDPYNRFGGYYQDLVLNGAQYKINGASNPLAILQQRNAPSEIYKYLGNIEFDYKLHFLPDVRAVVNLGLEASKSDIKTVYGNNALATYKNPQNKVAPNDFVFNPGEDYSEHQTINNQTLDAYLVYEKKYTGLISHFLIQGGYSYQNFRNDGYKNNYTYNDDGIRTSVPGNKLNLNNRYFNELNLQSFIGRSNVDIANKYLFTFTLRADATSLYLKSNRWGYFPAVGFAWKINEDILKESAKVKELKLRLGWGRTGQANITGIAGFYPSRPLFQVGSSTSQYFPGIGTYSALPFNPNLVWETTETYNAGLDFSFFPQDRITGSIDVYKRNTTDLLSFVPIPPGQALTNQFVDNVGTLENKGVEFNLNVIPVKTEDFTWNIAGNIAYNEGKITDLKNVPSIVDVNGGLPIGTGVKLTYNTVGQAPYSAWVFQQVYDSTGRLLPDVYVDRNGDGKITNDDRYYRQLRPNWNYGFSTTANYKNWDLNASFRGQIGGLVYNSRNLVQGFISYTAPQNGQNLNNVLNSTATSPFNNYTDNSYYSDYFLEDATFLKLDNVSLGYLVKNFIKNANVRIYASVNNVYTWTKYSGQDPENYSGIDNNFYPRPRVYTLGFNFNF</sequence>
<evidence type="ECO:0000256" key="10">
    <source>
        <dbReference type="SAM" id="SignalP"/>
    </source>
</evidence>
<evidence type="ECO:0000256" key="4">
    <source>
        <dbReference type="ARBA" id="ARBA00022692"/>
    </source>
</evidence>
<evidence type="ECO:0000313" key="14">
    <source>
        <dbReference type="Proteomes" id="UP000660070"/>
    </source>
</evidence>
<evidence type="ECO:0000256" key="6">
    <source>
        <dbReference type="ARBA" id="ARBA00023136"/>
    </source>
</evidence>
<accession>A0ABS0F7P1</accession>
<keyword evidence="6 8" id="KW-0472">Membrane</keyword>
<evidence type="ECO:0000256" key="8">
    <source>
        <dbReference type="PROSITE-ProRule" id="PRU01360"/>
    </source>
</evidence>
<comment type="similarity">
    <text evidence="8 9">Belongs to the TonB-dependent receptor family.</text>
</comment>
<dbReference type="InterPro" id="IPR023996">
    <property type="entry name" value="TonB-dep_OMP_SusC/RagA"/>
</dbReference>
<protein>
    <submittedName>
        <fullName evidence="13">SusC/RagA family TonB-linked outer membrane protein</fullName>
    </submittedName>
</protein>
<evidence type="ECO:0000256" key="3">
    <source>
        <dbReference type="ARBA" id="ARBA00022452"/>
    </source>
</evidence>
<gene>
    <name evidence="13" type="ORF">IV494_00610</name>
</gene>
<evidence type="ECO:0000256" key="7">
    <source>
        <dbReference type="ARBA" id="ARBA00023237"/>
    </source>
</evidence>
<keyword evidence="7 8" id="KW-0998">Cell outer membrane</keyword>
<evidence type="ECO:0000313" key="13">
    <source>
        <dbReference type="EMBL" id="MBF8455670.1"/>
    </source>
</evidence>
<dbReference type="Proteomes" id="UP000660070">
    <property type="component" value="Unassembled WGS sequence"/>
</dbReference>
<evidence type="ECO:0000256" key="5">
    <source>
        <dbReference type="ARBA" id="ARBA00023077"/>
    </source>
</evidence>
<dbReference type="InterPro" id="IPR000531">
    <property type="entry name" value="Beta-barrel_TonB"/>
</dbReference>
<dbReference type="InterPro" id="IPR037066">
    <property type="entry name" value="Plug_dom_sf"/>
</dbReference>
<dbReference type="InterPro" id="IPR012910">
    <property type="entry name" value="Plug_dom"/>
</dbReference>
<dbReference type="EMBL" id="JADPVI010000001">
    <property type="protein sequence ID" value="MBF8455670.1"/>
    <property type="molecule type" value="Genomic_DNA"/>
</dbReference>
<keyword evidence="4 8" id="KW-0812">Transmembrane</keyword>
<evidence type="ECO:0000256" key="2">
    <source>
        <dbReference type="ARBA" id="ARBA00022448"/>
    </source>
</evidence>
<comment type="caution">
    <text evidence="13">The sequence shown here is derived from an EMBL/GenBank/DDBJ whole genome shotgun (WGS) entry which is preliminary data.</text>
</comment>